<feature type="transmembrane region" description="Helical" evidence="7">
    <location>
        <begin position="44"/>
        <end position="61"/>
    </location>
</feature>
<feature type="transmembrane region" description="Helical" evidence="7">
    <location>
        <begin position="102"/>
        <end position="123"/>
    </location>
</feature>
<keyword evidence="5 7" id="KW-1133">Transmembrane helix</keyword>
<dbReference type="Gene3D" id="1.10.1760.20">
    <property type="match status" value="1"/>
</dbReference>
<feature type="transmembrane region" description="Helical" evidence="7">
    <location>
        <begin position="139"/>
        <end position="161"/>
    </location>
</feature>
<accession>A0ABR9V2Y4</accession>
<comment type="caution">
    <text evidence="8">The sequence shown here is derived from an EMBL/GenBank/DDBJ whole genome shotgun (WGS) entry which is preliminary data.</text>
</comment>
<dbReference type="EMBL" id="JADEWC010000006">
    <property type="protein sequence ID" value="MBE9221911.1"/>
    <property type="molecule type" value="Genomic_DNA"/>
</dbReference>
<evidence type="ECO:0000313" key="8">
    <source>
        <dbReference type="EMBL" id="MBE9221911.1"/>
    </source>
</evidence>
<evidence type="ECO:0000256" key="5">
    <source>
        <dbReference type="ARBA" id="ARBA00022989"/>
    </source>
</evidence>
<protein>
    <submittedName>
        <fullName evidence="8">Cobalt transporter CbiM</fullName>
    </submittedName>
</protein>
<keyword evidence="6 7" id="KW-0472">Membrane</keyword>
<organism evidence="8 9">
    <name type="scientific">Cyanobacterium stanieri LEGE 03274</name>
    <dbReference type="NCBI Taxonomy" id="1828756"/>
    <lineage>
        <taxon>Bacteria</taxon>
        <taxon>Bacillati</taxon>
        <taxon>Cyanobacteriota</taxon>
        <taxon>Cyanophyceae</taxon>
        <taxon>Oscillatoriophycideae</taxon>
        <taxon>Chroococcales</taxon>
        <taxon>Geminocystaceae</taxon>
        <taxon>Cyanobacterium</taxon>
    </lineage>
</organism>
<evidence type="ECO:0000256" key="3">
    <source>
        <dbReference type="ARBA" id="ARBA00022475"/>
    </source>
</evidence>
<feature type="transmembrane region" description="Helical" evidence="7">
    <location>
        <begin position="181"/>
        <end position="202"/>
    </location>
</feature>
<keyword evidence="4 7" id="KW-0812">Transmembrane</keyword>
<comment type="subcellular location">
    <subcellularLocation>
        <location evidence="1">Cell membrane</location>
        <topology evidence="1">Multi-pass membrane protein</topology>
    </subcellularLocation>
</comment>
<dbReference type="Proteomes" id="UP000654604">
    <property type="component" value="Unassembled WGS sequence"/>
</dbReference>
<proteinExistence type="predicted"/>
<evidence type="ECO:0000256" key="6">
    <source>
        <dbReference type="ARBA" id="ARBA00023136"/>
    </source>
</evidence>
<sequence>MHIPDGLLSPTVSISGYAMTGGLTWFCLRQIHKIPNYQEQIPKASLLTAVFFVSSLIHIPIPPFSIHLILNGLMGIMLGYFSFLGILIGLCFQAVFFQHGGLSTLGINGIILGLPALISYFLWHCKKYSLFNFKIDKNIIFFLGGFLGVFLSALLFISINLANISPDLNIELERATFFTSLIGYGIQGIIEGILVVIVISFFEKIKPEIISN</sequence>
<name>A0ABR9V2Y4_9CHRO</name>
<dbReference type="NCBIfam" id="NF004906">
    <property type="entry name" value="PRK06265.2-1"/>
    <property type="match status" value="1"/>
</dbReference>
<feature type="transmembrane region" description="Helical" evidence="7">
    <location>
        <begin position="73"/>
        <end position="96"/>
    </location>
</feature>
<evidence type="ECO:0000256" key="7">
    <source>
        <dbReference type="SAM" id="Phobius"/>
    </source>
</evidence>
<dbReference type="PANTHER" id="PTHR34229:SF1">
    <property type="entry name" value="METAL TRANSPORT PROTEIN HI_1621-RELATED"/>
    <property type="match status" value="1"/>
</dbReference>
<dbReference type="InterPro" id="IPR002751">
    <property type="entry name" value="CbiM/NikMN"/>
</dbReference>
<keyword evidence="2" id="KW-0813">Transport</keyword>
<dbReference type="Pfam" id="PF01891">
    <property type="entry name" value="CbiM"/>
    <property type="match status" value="1"/>
</dbReference>
<evidence type="ECO:0000313" key="9">
    <source>
        <dbReference type="Proteomes" id="UP000654604"/>
    </source>
</evidence>
<reference evidence="8 9" key="1">
    <citation type="submission" date="2020-10" db="EMBL/GenBank/DDBJ databases">
        <authorList>
            <person name="Castelo-Branco R."/>
            <person name="Eusebio N."/>
            <person name="Adriana R."/>
            <person name="Vieira A."/>
            <person name="Brugerolle De Fraissinette N."/>
            <person name="Rezende De Castro R."/>
            <person name="Schneider M.P."/>
            <person name="Vasconcelos V."/>
            <person name="Leao P.N."/>
        </authorList>
    </citation>
    <scope>NUCLEOTIDE SEQUENCE [LARGE SCALE GENOMIC DNA]</scope>
    <source>
        <strain evidence="8 9">LEGE 03274</strain>
    </source>
</reference>
<keyword evidence="9" id="KW-1185">Reference proteome</keyword>
<evidence type="ECO:0000256" key="1">
    <source>
        <dbReference type="ARBA" id="ARBA00004651"/>
    </source>
</evidence>
<evidence type="ECO:0000256" key="4">
    <source>
        <dbReference type="ARBA" id="ARBA00022692"/>
    </source>
</evidence>
<dbReference type="RefSeq" id="WP_193800089.1">
    <property type="nucleotide sequence ID" value="NZ_JADEWC010000006.1"/>
</dbReference>
<gene>
    <name evidence="8" type="primary">cbiM</name>
    <name evidence="8" type="ORF">IQ215_04295</name>
</gene>
<keyword evidence="3" id="KW-1003">Cell membrane</keyword>
<dbReference type="PANTHER" id="PTHR34229">
    <property type="entry name" value="METAL TRANSPORT PROTEIN HI_1621-RELATED"/>
    <property type="match status" value="1"/>
</dbReference>
<evidence type="ECO:0000256" key="2">
    <source>
        <dbReference type="ARBA" id="ARBA00022448"/>
    </source>
</evidence>